<evidence type="ECO:0000256" key="6">
    <source>
        <dbReference type="PIRSR" id="PIRSR602129-50"/>
    </source>
</evidence>
<dbReference type="Pfam" id="PF00282">
    <property type="entry name" value="Pyridoxal_deC"/>
    <property type="match status" value="1"/>
</dbReference>
<evidence type="ECO:0000256" key="4">
    <source>
        <dbReference type="ARBA" id="ARBA00022898"/>
    </source>
</evidence>
<reference evidence="8 9" key="1">
    <citation type="submission" date="2018-03" db="EMBL/GenBank/DDBJ databases">
        <title>Genomic Encyclopedia of Archaeal and Bacterial Type Strains, Phase II (KMG-II): from individual species to whole genera.</title>
        <authorList>
            <person name="Goeker M."/>
        </authorList>
    </citation>
    <scope>NUCLEOTIDE SEQUENCE [LARGE SCALE GENOMIC DNA]</scope>
    <source>
        <strain evidence="8 9">DSM 100673</strain>
    </source>
</reference>
<dbReference type="InterPro" id="IPR021115">
    <property type="entry name" value="Pyridoxal-P_BS"/>
</dbReference>
<evidence type="ECO:0000256" key="7">
    <source>
        <dbReference type="RuleBase" id="RU000382"/>
    </source>
</evidence>
<accession>A0A2P8FJ88</accession>
<comment type="caution">
    <text evidence="8">The sequence shown here is derived from an EMBL/GenBank/DDBJ whole genome shotgun (WGS) entry which is preliminary data.</text>
</comment>
<gene>
    <name evidence="8" type="ORF">CLV88_101188</name>
</gene>
<dbReference type="PRINTS" id="PR00800">
    <property type="entry name" value="YHDCRBOXLASE"/>
</dbReference>
<dbReference type="Proteomes" id="UP000240418">
    <property type="component" value="Unassembled WGS sequence"/>
</dbReference>
<sequence>MNDIPEESLDPSDWSNAQSIAHKMVDDAIEHLSSVRDRTVWQDLPDGIRTHFKAAAPNDPMPLEDVYDELKRTLIPHPMGNIHPRFWGWYMGAGNFTGALGDFLAAVDGSNLGGGATSAAQIDMQVVNWFKAMMGFPDTASGTLTSGGSMANMVALTVARNTHAGVDVRAHGVAAMPQPLRFYASDQAHSCHPKSLEALGLGNTSLTLIPTDENYRMDIAALRTAIASDIAAGIKPACVIGTAGTTNTGAIDDLVTISAICNEHDMWFHVDGCIGALIRIAPDHRHMVAGIDTADSVALDPHKWLHTPFEAGCVIVRDAERHHGAFEMHGDYLQMQERGLLAGPFLADYGFELSRGFKALKIWMSIKEHGLEKFGRLIDQNIAQGQYLTARIAENPVLELIAPTEINIVCFRHRIENATESQIKDFNTELMLQIQESGIAVISDTTLRDQHCLRVAVNNHRTRTEDLDILLDAVINTGAEILAER</sequence>
<comment type="cofactor">
    <cofactor evidence="1 6 7">
        <name>pyridoxal 5'-phosphate</name>
        <dbReference type="ChEBI" id="CHEBI:597326"/>
    </cofactor>
</comment>
<dbReference type="Gene3D" id="3.40.640.10">
    <property type="entry name" value="Type I PLP-dependent aspartate aminotransferase-like (Major domain)"/>
    <property type="match status" value="1"/>
</dbReference>
<evidence type="ECO:0000256" key="1">
    <source>
        <dbReference type="ARBA" id="ARBA00001933"/>
    </source>
</evidence>
<dbReference type="InterPro" id="IPR002129">
    <property type="entry name" value="PyrdxlP-dep_de-COase"/>
</dbReference>
<dbReference type="RefSeq" id="WP_106606490.1">
    <property type="nucleotide sequence ID" value="NZ_PYGJ01000001.1"/>
</dbReference>
<feature type="modified residue" description="N6-(pyridoxal phosphate)lysine" evidence="6">
    <location>
        <position position="303"/>
    </location>
</feature>
<dbReference type="GO" id="GO:0030170">
    <property type="term" value="F:pyridoxal phosphate binding"/>
    <property type="evidence" value="ECO:0007669"/>
    <property type="project" value="InterPro"/>
</dbReference>
<dbReference type="GO" id="GO:0019752">
    <property type="term" value="P:carboxylic acid metabolic process"/>
    <property type="evidence" value="ECO:0007669"/>
    <property type="project" value="InterPro"/>
</dbReference>
<dbReference type="PANTHER" id="PTHR11999:SF70">
    <property type="entry name" value="MIP05841P"/>
    <property type="match status" value="1"/>
</dbReference>
<dbReference type="AlphaFoldDB" id="A0A2P8FJ88"/>
<dbReference type="OrthoDB" id="9803665at2"/>
<evidence type="ECO:0000313" key="9">
    <source>
        <dbReference type="Proteomes" id="UP000240418"/>
    </source>
</evidence>
<evidence type="ECO:0000313" key="8">
    <source>
        <dbReference type="EMBL" id="PSL21764.1"/>
    </source>
</evidence>
<dbReference type="GO" id="GO:0016831">
    <property type="term" value="F:carboxy-lyase activity"/>
    <property type="evidence" value="ECO:0007669"/>
    <property type="project" value="UniProtKB-KW"/>
</dbReference>
<protein>
    <submittedName>
        <fullName evidence="8">Glutamate/tyrosine decarboxylase-like PLP-dependent enzyme</fullName>
    </submittedName>
</protein>
<dbReference type="GO" id="GO:0006520">
    <property type="term" value="P:amino acid metabolic process"/>
    <property type="evidence" value="ECO:0007669"/>
    <property type="project" value="InterPro"/>
</dbReference>
<keyword evidence="3" id="KW-0210">Decarboxylase</keyword>
<dbReference type="SUPFAM" id="SSF53383">
    <property type="entry name" value="PLP-dependent transferases"/>
    <property type="match status" value="1"/>
</dbReference>
<evidence type="ECO:0000256" key="5">
    <source>
        <dbReference type="ARBA" id="ARBA00023239"/>
    </source>
</evidence>
<name>A0A2P8FJ88_9RHOB</name>
<dbReference type="PROSITE" id="PS00392">
    <property type="entry name" value="DDC_GAD_HDC_YDC"/>
    <property type="match status" value="1"/>
</dbReference>
<dbReference type="InterPro" id="IPR015424">
    <property type="entry name" value="PyrdxlP-dep_Trfase"/>
</dbReference>
<dbReference type="Gene3D" id="1.20.1340.10">
    <property type="entry name" value="dopa decarboxylase, N-terminal domain"/>
    <property type="match status" value="1"/>
</dbReference>
<comment type="similarity">
    <text evidence="2 7">Belongs to the group II decarboxylase family.</text>
</comment>
<dbReference type="PANTHER" id="PTHR11999">
    <property type="entry name" value="GROUP II PYRIDOXAL-5-PHOSPHATE DECARBOXYLASE"/>
    <property type="match status" value="1"/>
</dbReference>
<proteinExistence type="inferred from homology"/>
<dbReference type="EMBL" id="PYGJ01000001">
    <property type="protein sequence ID" value="PSL21764.1"/>
    <property type="molecule type" value="Genomic_DNA"/>
</dbReference>
<keyword evidence="4 6" id="KW-0663">Pyridoxal phosphate</keyword>
<organism evidence="8 9">
    <name type="scientific">Shimia abyssi</name>
    <dbReference type="NCBI Taxonomy" id="1662395"/>
    <lineage>
        <taxon>Bacteria</taxon>
        <taxon>Pseudomonadati</taxon>
        <taxon>Pseudomonadota</taxon>
        <taxon>Alphaproteobacteria</taxon>
        <taxon>Rhodobacterales</taxon>
        <taxon>Roseobacteraceae</taxon>
    </lineage>
</organism>
<evidence type="ECO:0000256" key="2">
    <source>
        <dbReference type="ARBA" id="ARBA00009533"/>
    </source>
</evidence>
<dbReference type="Gene3D" id="3.90.1150.10">
    <property type="entry name" value="Aspartate Aminotransferase, domain 1"/>
    <property type="match status" value="1"/>
</dbReference>
<evidence type="ECO:0000256" key="3">
    <source>
        <dbReference type="ARBA" id="ARBA00022793"/>
    </source>
</evidence>
<dbReference type="InterPro" id="IPR015422">
    <property type="entry name" value="PyrdxlP-dep_Trfase_small"/>
</dbReference>
<dbReference type="InterPro" id="IPR015421">
    <property type="entry name" value="PyrdxlP-dep_Trfase_major"/>
</dbReference>
<dbReference type="InterPro" id="IPR010977">
    <property type="entry name" value="Aromatic_deC"/>
</dbReference>
<keyword evidence="9" id="KW-1185">Reference proteome</keyword>
<keyword evidence="5 7" id="KW-0456">Lyase</keyword>